<organism evidence="4 5">
    <name type="scientific">Bifidobacterium callitrichos</name>
    <dbReference type="NCBI Taxonomy" id="762209"/>
    <lineage>
        <taxon>Bacteria</taxon>
        <taxon>Bacillati</taxon>
        <taxon>Actinomycetota</taxon>
        <taxon>Actinomycetes</taxon>
        <taxon>Bifidobacteriales</taxon>
        <taxon>Bifidobacteriaceae</taxon>
        <taxon>Bifidobacterium</taxon>
    </lineage>
</organism>
<feature type="domain" description="Sialate O-acetylesterase" evidence="3">
    <location>
        <begin position="150"/>
        <end position="360"/>
    </location>
</feature>
<name>A0A5M9ZCK9_9BIFI</name>
<dbReference type="InterPro" id="IPR005181">
    <property type="entry name" value="SASA"/>
</dbReference>
<sequence length="532" mass="59179">MSSNEDQETNGTAFMNAEWSHKVIAIISAMLVVIITIGSVYLFFDQRSFAREPMTPFTQANKVILPNYYKENMVFQQGKTITIQGKTSPNGTLTATLQSKTEQSSQTSSADDKGRFEIALPAPPAQLKAYTFTISSGNKVLRQIKHAYVGNVFLAAGQSNMEVNYYDYYNTESEERANLGNAADVTDLPAPINDTHVYFLVTDHQSSEQTQDNLPLREYNSDSWLPANTVNADYLGYLPQYFAEQLRSNSPKIPIGIIQTAWGGTEIARHMAGGDIYNNHVAPLKMFNIAGILWYQGEQDGMSDDMALAYQYNFSTLIQQYRKLFDNSQLPFLYVQLARFPGNDDWAKVRQAQFVVATNVDGKDGTAMTVSLDTDKGTNGIIHPLGKEILAQRMASQWKAINNNRTVPSGPLAQKAVSRHRGQVAEITFREDTANGLNVRRPNYSKNATSKNLSRATDESLTGFEVAGSDSVYHSAEAVIQDDTISVFSDAVDDIRQVRYLWSANPECDTLLYNSYHLPASPFTLSVLNDES</sequence>
<dbReference type="SUPFAM" id="SSF52266">
    <property type="entry name" value="SGNH hydrolase"/>
    <property type="match status" value="1"/>
</dbReference>
<accession>A0A5M9ZCK9</accession>
<keyword evidence="2" id="KW-1133">Transmembrane helix</keyword>
<comment type="caution">
    <text evidence="4">The sequence shown here is derived from an EMBL/GenBank/DDBJ whole genome shotgun (WGS) entry which is preliminary data.</text>
</comment>
<dbReference type="Gene3D" id="3.40.50.1110">
    <property type="entry name" value="SGNH hydrolase"/>
    <property type="match status" value="1"/>
</dbReference>
<dbReference type="GO" id="GO:0005975">
    <property type="term" value="P:carbohydrate metabolic process"/>
    <property type="evidence" value="ECO:0007669"/>
    <property type="project" value="TreeGrafter"/>
</dbReference>
<dbReference type="PANTHER" id="PTHR22901:SF0">
    <property type="entry name" value="SIALATE O-ACETYLESTERASE"/>
    <property type="match status" value="1"/>
</dbReference>
<dbReference type="EMBL" id="RZJP01000002">
    <property type="protein sequence ID" value="KAA8816503.1"/>
    <property type="molecule type" value="Genomic_DNA"/>
</dbReference>
<keyword evidence="2" id="KW-0472">Membrane</keyword>
<dbReference type="AlphaFoldDB" id="A0A5M9ZCK9"/>
<reference evidence="4 5" key="1">
    <citation type="journal article" date="2019" name="Syst. Appl. Microbiol.">
        <title>Characterization of Bifidobacterium species in feaces of the Egyptian fruit bat: Description of B. vespertilionis sp. nov. and B. rousetti sp. nov.</title>
        <authorList>
            <person name="Modesto M."/>
            <person name="Satti M."/>
            <person name="Watanabe K."/>
            <person name="Puglisi E."/>
            <person name="Morelli L."/>
            <person name="Huang C.-H."/>
            <person name="Liou J.-S."/>
            <person name="Miyashita M."/>
            <person name="Tamura T."/>
            <person name="Saito S."/>
            <person name="Mori K."/>
            <person name="Huang L."/>
            <person name="Sciavilla P."/>
            <person name="Sandri C."/>
            <person name="Spiezio C."/>
            <person name="Vitali F."/>
            <person name="Cavalieri D."/>
            <person name="Perpetuini G."/>
            <person name="Tofalo R."/>
            <person name="Bonetti A."/>
            <person name="Arita M."/>
            <person name="Mattarelli P."/>
        </authorList>
    </citation>
    <scope>NUCLEOTIDE SEQUENCE [LARGE SCALE GENOMIC DNA]</scope>
    <source>
        <strain evidence="4 5">RST27</strain>
    </source>
</reference>
<evidence type="ECO:0000256" key="1">
    <source>
        <dbReference type="ARBA" id="ARBA00022801"/>
    </source>
</evidence>
<evidence type="ECO:0000256" key="2">
    <source>
        <dbReference type="SAM" id="Phobius"/>
    </source>
</evidence>
<keyword evidence="2" id="KW-0812">Transmembrane</keyword>
<protein>
    <submittedName>
        <fullName evidence="4">Sialate O-acetylesterase</fullName>
    </submittedName>
</protein>
<gene>
    <name evidence="4" type="ORF">EMB92_06265</name>
</gene>
<evidence type="ECO:0000313" key="4">
    <source>
        <dbReference type="EMBL" id="KAA8816503.1"/>
    </source>
</evidence>
<evidence type="ECO:0000259" key="3">
    <source>
        <dbReference type="Pfam" id="PF03629"/>
    </source>
</evidence>
<dbReference type="GO" id="GO:0001681">
    <property type="term" value="F:sialate O-acetylesterase activity"/>
    <property type="evidence" value="ECO:0007669"/>
    <property type="project" value="InterPro"/>
</dbReference>
<dbReference type="PANTHER" id="PTHR22901">
    <property type="entry name" value="SIALATE O-ACETYLESTERASE"/>
    <property type="match status" value="1"/>
</dbReference>
<dbReference type="InterPro" id="IPR039329">
    <property type="entry name" value="SIAE"/>
</dbReference>
<evidence type="ECO:0000313" key="5">
    <source>
        <dbReference type="Proteomes" id="UP000326060"/>
    </source>
</evidence>
<dbReference type="InterPro" id="IPR036514">
    <property type="entry name" value="SGNH_hydro_sf"/>
</dbReference>
<dbReference type="Pfam" id="PF03629">
    <property type="entry name" value="SASA"/>
    <property type="match status" value="1"/>
</dbReference>
<proteinExistence type="predicted"/>
<feature type="transmembrane region" description="Helical" evidence="2">
    <location>
        <begin position="23"/>
        <end position="44"/>
    </location>
</feature>
<dbReference type="Proteomes" id="UP000326060">
    <property type="component" value="Unassembled WGS sequence"/>
</dbReference>
<keyword evidence="1" id="KW-0378">Hydrolase</keyword>